<dbReference type="PIRSF" id="PIRSF017184">
    <property type="entry name" value="Nnr"/>
    <property type="match status" value="1"/>
</dbReference>
<comment type="catalytic activity">
    <reaction evidence="2 18 19">
        <text>(6R)-NADPHX = (6S)-NADPHX</text>
        <dbReference type="Rhea" id="RHEA:32227"/>
        <dbReference type="ChEBI" id="CHEBI:64076"/>
        <dbReference type="ChEBI" id="CHEBI:64077"/>
        <dbReference type="EC" id="5.1.99.6"/>
    </reaction>
</comment>
<evidence type="ECO:0000256" key="13">
    <source>
        <dbReference type="ARBA" id="ARBA00023268"/>
    </source>
</evidence>
<feature type="domain" description="YjeF N-terminal" evidence="21">
    <location>
        <begin position="9"/>
        <end position="208"/>
    </location>
</feature>
<dbReference type="GO" id="GO:0110051">
    <property type="term" value="P:metabolite repair"/>
    <property type="evidence" value="ECO:0007669"/>
    <property type="project" value="TreeGrafter"/>
</dbReference>
<dbReference type="Gene3D" id="3.40.1190.20">
    <property type="match status" value="1"/>
</dbReference>
<comment type="caution">
    <text evidence="22">The sequence shown here is derived from an EMBL/GenBank/DDBJ whole genome shotgun (WGS) entry which is preliminary data.</text>
</comment>
<dbReference type="NCBIfam" id="TIGR00197">
    <property type="entry name" value="yjeF_nterm"/>
    <property type="match status" value="1"/>
</dbReference>
<comment type="similarity">
    <text evidence="18">Belongs to the NnrE/AIBP family.</text>
</comment>
<comment type="caution">
    <text evidence="17">Lacks conserved residue(s) required for the propagation of feature annotation.</text>
</comment>
<dbReference type="OrthoDB" id="9806925at2"/>
<comment type="catalytic activity">
    <reaction evidence="15 17 19">
        <text>(6S)-NADHX + ADP = AMP + phosphate + NADH + H(+)</text>
        <dbReference type="Rhea" id="RHEA:32223"/>
        <dbReference type="ChEBI" id="CHEBI:15378"/>
        <dbReference type="ChEBI" id="CHEBI:43474"/>
        <dbReference type="ChEBI" id="CHEBI:57945"/>
        <dbReference type="ChEBI" id="CHEBI:64074"/>
        <dbReference type="ChEBI" id="CHEBI:456215"/>
        <dbReference type="ChEBI" id="CHEBI:456216"/>
        <dbReference type="EC" id="4.2.1.136"/>
    </reaction>
</comment>
<keyword evidence="11 18" id="KW-0413">Isomerase</keyword>
<reference evidence="22 23" key="1">
    <citation type="submission" date="2019-07" db="EMBL/GenBank/DDBJ databases">
        <title>Whole genome shotgun sequence of Cerasibacillus quisquiliarum NBRC 102429.</title>
        <authorList>
            <person name="Hosoyama A."/>
            <person name="Uohara A."/>
            <person name="Ohji S."/>
            <person name="Ichikawa N."/>
        </authorList>
    </citation>
    <scope>NUCLEOTIDE SEQUENCE [LARGE SCALE GENOMIC DNA]</scope>
    <source>
        <strain evidence="22 23">NBRC 102429</strain>
    </source>
</reference>
<comment type="catalytic activity">
    <reaction evidence="16 17 19">
        <text>(6S)-NADPHX + ADP = AMP + phosphate + NADPH + H(+)</text>
        <dbReference type="Rhea" id="RHEA:32235"/>
        <dbReference type="ChEBI" id="CHEBI:15378"/>
        <dbReference type="ChEBI" id="CHEBI:43474"/>
        <dbReference type="ChEBI" id="CHEBI:57783"/>
        <dbReference type="ChEBI" id="CHEBI:64076"/>
        <dbReference type="ChEBI" id="CHEBI:456215"/>
        <dbReference type="ChEBI" id="CHEBI:456216"/>
        <dbReference type="EC" id="4.2.1.136"/>
    </reaction>
</comment>
<dbReference type="EC" id="5.1.99.6" evidence="19"/>
<evidence type="ECO:0000256" key="11">
    <source>
        <dbReference type="ARBA" id="ARBA00023235"/>
    </source>
</evidence>
<organism evidence="22 23">
    <name type="scientific">Cerasibacillus quisquiliarum</name>
    <dbReference type="NCBI Taxonomy" id="227865"/>
    <lineage>
        <taxon>Bacteria</taxon>
        <taxon>Bacillati</taxon>
        <taxon>Bacillota</taxon>
        <taxon>Bacilli</taxon>
        <taxon>Bacillales</taxon>
        <taxon>Bacillaceae</taxon>
        <taxon>Cerasibacillus</taxon>
    </lineage>
</organism>
<evidence type="ECO:0000256" key="6">
    <source>
        <dbReference type="ARBA" id="ARBA00022741"/>
    </source>
</evidence>
<dbReference type="GO" id="GO:0046496">
    <property type="term" value="P:nicotinamide nucleotide metabolic process"/>
    <property type="evidence" value="ECO:0007669"/>
    <property type="project" value="UniProtKB-UniRule"/>
</dbReference>
<evidence type="ECO:0000256" key="14">
    <source>
        <dbReference type="ARBA" id="ARBA00025153"/>
    </source>
</evidence>
<dbReference type="SUPFAM" id="SSF64153">
    <property type="entry name" value="YjeF N-terminal domain-like"/>
    <property type="match status" value="1"/>
</dbReference>
<proteinExistence type="inferred from homology"/>
<dbReference type="PROSITE" id="PS51385">
    <property type="entry name" value="YJEF_N"/>
    <property type="match status" value="1"/>
</dbReference>
<comment type="cofactor">
    <cofactor evidence="18 19">
        <name>K(+)</name>
        <dbReference type="ChEBI" id="CHEBI:29103"/>
    </cofactor>
    <text evidence="18 19">Binds 1 potassium ion per subunit.</text>
</comment>
<evidence type="ECO:0000256" key="3">
    <source>
        <dbReference type="ARBA" id="ARBA00006001"/>
    </source>
</evidence>
<evidence type="ECO:0000256" key="12">
    <source>
        <dbReference type="ARBA" id="ARBA00023239"/>
    </source>
</evidence>
<evidence type="ECO:0000256" key="19">
    <source>
        <dbReference type="PIRNR" id="PIRNR017184"/>
    </source>
</evidence>
<comment type="cofactor">
    <cofactor evidence="17">
        <name>Mg(2+)</name>
        <dbReference type="ChEBI" id="CHEBI:18420"/>
    </cofactor>
</comment>
<dbReference type="PROSITE" id="PS01050">
    <property type="entry name" value="YJEF_C_2"/>
    <property type="match status" value="1"/>
</dbReference>
<keyword evidence="6 17" id="KW-0547">Nucleotide-binding</keyword>
<comment type="function">
    <text evidence="14 19">Bifunctional enzyme that catalyzes the epimerization of the S- and R-forms of NAD(P)HX and the dehydration of the S-form of NAD(P)HX at the expense of ADP, which is converted to AMP. This allows the repair of both epimers of NAD(P)HX, a damaged form of NAD(P)H that is a result of enzymatic or heat-dependent hydration.</text>
</comment>
<evidence type="ECO:0000256" key="9">
    <source>
        <dbReference type="ARBA" id="ARBA00022958"/>
    </source>
</evidence>
<dbReference type="RefSeq" id="WP_146938514.1">
    <property type="nucleotide sequence ID" value="NZ_BJXW01000030.1"/>
</dbReference>
<evidence type="ECO:0000256" key="7">
    <source>
        <dbReference type="ARBA" id="ARBA00022840"/>
    </source>
</evidence>
<dbReference type="GO" id="GO:0005524">
    <property type="term" value="F:ATP binding"/>
    <property type="evidence" value="ECO:0007669"/>
    <property type="project" value="UniProtKB-UniRule"/>
</dbReference>
<dbReference type="EC" id="4.2.1.136" evidence="19"/>
<evidence type="ECO:0000256" key="8">
    <source>
        <dbReference type="ARBA" id="ARBA00022857"/>
    </source>
</evidence>
<feature type="binding site" evidence="17">
    <location>
        <position position="420"/>
    </location>
    <ligand>
        <name>AMP</name>
        <dbReference type="ChEBI" id="CHEBI:456215"/>
    </ligand>
</feature>
<dbReference type="PANTHER" id="PTHR12592">
    <property type="entry name" value="ATP-DEPENDENT (S)-NAD(P)H-HYDRATE DEHYDRATASE FAMILY MEMBER"/>
    <property type="match status" value="1"/>
</dbReference>
<comment type="similarity">
    <text evidence="4 19">In the C-terminal section; belongs to the NnrD/CARKD family.</text>
</comment>
<protein>
    <recommendedName>
        <fullName evidence="19">Bifunctional NAD(P)H-hydrate repair enzyme</fullName>
    </recommendedName>
    <alternativeName>
        <fullName evidence="19">Nicotinamide nucleotide repair protein</fullName>
    </alternativeName>
    <domain>
        <recommendedName>
            <fullName evidence="19">ADP-dependent (S)-NAD(P)H-hydrate dehydratase</fullName>
            <ecNumber evidence="19">4.2.1.136</ecNumber>
        </recommendedName>
        <alternativeName>
            <fullName evidence="19">ADP-dependent NAD(P)HX dehydratase</fullName>
        </alternativeName>
    </domain>
    <domain>
        <recommendedName>
            <fullName evidence="19">NAD(P)H-hydrate epimerase</fullName>
            <ecNumber evidence="19">5.1.99.6</ecNumber>
        </recommendedName>
    </domain>
</protein>
<dbReference type="HAMAP" id="MF_01965">
    <property type="entry name" value="NADHX_dehydratase"/>
    <property type="match status" value="1"/>
</dbReference>
<evidence type="ECO:0000256" key="16">
    <source>
        <dbReference type="ARBA" id="ARBA00049209"/>
    </source>
</evidence>
<dbReference type="InterPro" id="IPR036652">
    <property type="entry name" value="YjeF_N_dom_sf"/>
</dbReference>
<dbReference type="InterPro" id="IPR004443">
    <property type="entry name" value="YjeF_N_dom"/>
</dbReference>
<feature type="binding site" evidence="17">
    <location>
        <position position="309"/>
    </location>
    <ligand>
        <name>(6S)-NADPHX</name>
        <dbReference type="ChEBI" id="CHEBI:64076"/>
    </ligand>
</feature>
<feature type="binding site" evidence="18">
    <location>
        <begin position="121"/>
        <end position="127"/>
    </location>
    <ligand>
        <name>(6S)-NADPHX</name>
        <dbReference type="ChEBI" id="CHEBI:64076"/>
    </ligand>
</feature>
<comment type="function">
    <text evidence="17">Catalyzes the dehydration of the S-form of NAD(P)HX at the expense of ADP, which is converted to AMP. Together with NAD(P)HX epimerase, which catalyzes the epimerization of the S- and R-forms, the enzyme allows the repair of both epimers of NAD(P)HX, a damaged form of NAD(P)H that is a result of enzymatic or heat-dependent hydration.</text>
</comment>
<keyword evidence="8 17" id="KW-0521">NADP</keyword>
<feature type="binding site" evidence="17">
    <location>
        <begin position="391"/>
        <end position="395"/>
    </location>
    <ligand>
        <name>AMP</name>
        <dbReference type="ChEBI" id="CHEBI:456215"/>
    </ligand>
</feature>
<evidence type="ECO:0000259" key="20">
    <source>
        <dbReference type="PROSITE" id="PS51383"/>
    </source>
</evidence>
<dbReference type="AlphaFoldDB" id="A0A511UZS7"/>
<keyword evidence="13" id="KW-0511">Multifunctional enzyme</keyword>
<feature type="binding site" evidence="18">
    <location>
        <position position="57"/>
    </location>
    <ligand>
        <name>K(+)</name>
        <dbReference type="ChEBI" id="CHEBI:29103"/>
    </ligand>
</feature>
<comment type="function">
    <text evidence="18">Catalyzes the epimerization of the S- and R-forms of NAD(P)HX, a damaged form of NAD(P)H that is a result of enzymatic or heat-dependent hydration. This is a prerequisite for the S-specific NAD(P)H-hydrate dehydratase to allow the repair of both epimers of NAD(P)HX.</text>
</comment>
<feature type="domain" description="YjeF C-terminal" evidence="20">
    <location>
        <begin position="212"/>
        <end position="480"/>
    </location>
</feature>
<gene>
    <name evidence="17" type="primary">nnrD</name>
    <name evidence="18" type="synonym">nnrE</name>
    <name evidence="22" type="ORF">CQU01_23930</name>
</gene>
<evidence type="ECO:0000313" key="23">
    <source>
        <dbReference type="Proteomes" id="UP000321491"/>
    </source>
</evidence>
<comment type="catalytic activity">
    <reaction evidence="1 18 19">
        <text>(6R)-NADHX = (6S)-NADHX</text>
        <dbReference type="Rhea" id="RHEA:32215"/>
        <dbReference type="ChEBI" id="CHEBI:64074"/>
        <dbReference type="ChEBI" id="CHEBI:64075"/>
        <dbReference type="EC" id="5.1.99.6"/>
    </reaction>
</comment>
<dbReference type="InterPro" id="IPR017953">
    <property type="entry name" value="Carbohydrate_kinase_pred_CS"/>
</dbReference>
<dbReference type="CDD" id="cd01171">
    <property type="entry name" value="YXKO-related"/>
    <property type="match status" value="1"/>
</dbReference>
<feature type="binding site" evidence="17">
    <location>
        <position position="421"/>
    </location>
    <ligand>
        <name>(6S)-NADPHX</name>
        <dbReference type="ChEBI" id="CHEBI:64076"/>
    </ligand>
</feature>
<evidence type="ECO:0000313" key="22">
    <source>
        <dbReference type="EMBL" id="GEN32155.1"/>
    </source>
</evidence>
<accession>A0A511UZS7</accession>
<comment type="similarity">
    <text evidence="3 19">In the N-terminal section; belongs to the NnrE/AIBP family.</text>
</comment>
<evidence type="ECO:0000256" key="17">
    <source>
        <dbReference type="HAMAP-Rule" id="MF_01965"/>
    </source>
</evidence>
<dbReference type="PANTHER" id="PTHR12592:SF0">
    <property type="entry name" value="ATP-DEPENDENT (S)-NAD(P)H-HYDRATE DEHYDRATASE"/>
    <property type="match status" value="1"/>
</dbReference>
<dbReference type="GO" id="GO:0046872">
    <property type="term" value="F:metal ion binding"/>
    <property type="evidence" value="ECO:0007669"/>
    <property type="project" value="UniProtKB-UniRule"/>
</dbReference>
<dbReference type="Gene3D" id="3.40.50.10260">
    <property type="entry name" value="YjeF N-terminal domain"/>
    <property type="match status" value="1"/>
</dbReference>
<evidence type="ECO:0000256" key="1">
    <source>
        <dbReference type="ARBA" id="ARBA00000013"/>
    </source>
</evidence>
<dbReference type="HAMAP" id="MF_01966">
    <property type="entry name" value="NADHX_epimerase"/>
    <property type="match status" value="1"/>
</dbReference>
<evidence type="ECO:0000256" key="15">
    <source>
        <dbReference type="ARBA" id="ARBA00048238"/>
    </source>
</evidence>
<dbReference type="PROSITE" id="PS51383">
    <property type="entry name" value="YJEF_C_3"/>
    <property type="match status" value="1"/>
</dbReference>
<evidence type="ECO:0000256" key="10">
    <source>
        <dbReference type="ARBA" id="ARBA00023027"/>
    </source>
</evidence>
<feature type="binding site" evidence="18">
    <location>
        <position position="117"/>
    </location>
    <ligand>
        <name>K(+)</name>
        <dbReference type="ChEBI" id="CHEBI:29103"/>
    </ligand>
</feature>
<dbReference type="Pfam" id="PF01256">
    <property type="entry name" value="Carb_kinase"/>
    <property type="match status" value="1"/>
</dbReference>
<comment type="subunit">
    <text evidence="17">Homotetramer.</text>
</comment>
<feature type="binding site" evidence="18">
    <location>
        <position position="150"/>
    </location>
    <ligand>
        <name>(6S)-NADPHX</name>
        <dbReference type="ChEBI" id="CHEBI:64076"/>
    </ligand>
</feature>
<feature type="binding site" evidence="18">
    <location>
        <position position="153"/>
    </location>
    <ligand>
        <name>K(+)</name>
        <dbReference type="ChEBI" id="CHEBI:29103"/>
    </ligand>
</feature>
<keyword evidence="5 18" id="KW-0479">Metal-binding</keyword>
<name>A0A511UZS7_9BACI</name>
<keyword evidence="23" id="KW-1185">Reference proteome</keyword>
<dbReference type="NCBIfam" id="TIGR00196">
    <property type="entry name" value="yjeF_cterm"/>
    <property type="match status" value="1"/>
</dbReference>
<feature type="binding site" evidence="17">
    <location>
        <position position="354"/>
    </location>
    <ligand>
        <name>(6S)-NADPHX</name>
        <dbReference type="ChEBI" id="CHEBI:64076"/>
    </ligand>
</feature>
<keyword evidence="10 17" id="KW-0520">NAD</keyword>
<evidence type="ECO:0000259" key="21">
    <source>
        <dbReference type="PROSITE" id="PS51385"/>
    </source>
</evidence>
<comment type="similarity">
    <text evidence="17">Belongs to the NnrD/CARKD family.</text>
</comment>
<dbReference type="Pfam" id="PF03853">
    <property type="entry name" value="YjeF_N"/>
    <property type="match status" value="1"/>
</dbReference>
<evidence type="ECO:0000256" key="4">
    <source>
        <dbReference type="ARBA" id="ARBA00009524"/>
    </source>
</evidence>
<dbReference type="GO" id="GO:0052856">
    <property type="term" value="F:NAD(P)HX epimerase activity"/>
    <property type="evidence" value="ECO:0007669"/>
    <property type="project" value="UniProtKB-UniRule"/>
</dbReference>
<keyword evidence="9 18" id="KW-0630">Potassium</keyword>
<evidence type="ECO:0000256" key="18">
    <source>
        <dbReference type="HAMAP-Rule" id="MF_01966"/>
    </source>
</evidence>
<dbReference type="GO" id="GO:0052855">
    <property type="term" value="F:ADP-dependent NAD(P)H-hydrate dehydratase activity"/>
    <property type="evidence" value="ECO:0007669"/>
    <property type="project" value="UniProtKB-UniRule"/>
</dbReference>
<dbReference type="InterPro" id="IPR029056">
    <property type="entry name" value="Ribokinase-like"/>
</dbReference>
<sequence>MYIYRADEIHQIDQQALEQGFSLFSLMEIAGRELFHKMKPLIKKDDRIIILSGRGNNGGDGIVLSRYLRMAGYNVSLVFPLGRPKTETAKQHLDYYFMQDEKVDEWNPNQVYDVIIDCLLGIGTTLPLRENVKQVVSWSNEQDALRIAVDIPTGVQADHGHVPDGEAFLADYSFSLHGVKRSTFLLPSGTYFGKTESVSVGLKQGSDLSIISKESVRATFPNREVTSHKGTFGTSLIVAGTDHMPGSAVLAAIGAIRSGTGKLVMATTDRVASVIASTVPEATFLLNGLERICQGHIPEKIVAAGIGPGIEASESVKKATEVLMESGIPLVVDAGAIQKRNNWKAKGPVILTPHPGEFSRLTGLSIEEIQANRIELARHYAMHHHVTVVLKGKYTVIAFPDGETYINPTGNSGLAKGGSGDVLTGMIVSMLATHDNYRDAVKNAVYVHGLCANIWSEKYSETSMVASDFHRLLPLALQRIERNK</sequence>
<feature type="binding site" evidence="18">
    <location>
        <begin position="56"/>
        <end position="60"/>
    </location>
    <ligand>
        <name>(6S)-NADPHX</name>
        <dbReference type="ChEBI" id="CHEBI:64076"/>
    </ligand>
</feature>
<dbReference type="InterPro" id="IPR000631">
    <property type="entry name" value="CARKD"/>
</dbReference>
<dbReference type="SUPFAM" id="SSF53613">
    <property type="entry name" value="Ribokinase-like"/>
    <property type="match status" value="1"/>
</dbReference>
<keyword evidence="12 17" id="KW-0456">Lyase</keyword>
<dbReference type="EMBL" id="BJXW01000030">
    <property type="protein sequence ID" value="GEN32155.1"/>
    <property type="molecule type" value="Genomic_DNA"/>
</dbReference>
<dbReference type="Proteomes" id="UP000321491">
    <property type="component" value="Unassembled WGS sequence"/>
</dbReference>
<evidence type="ECO:0000256" key="5">
    <source>
        <dbReference type="ARBA" id="ARBA00022723"/>
    </source>
</evidence>
<keyword evidence="7 17" id="KW-0067">ATP-binding</keyword>
<evidence type="ECO:0000256" key="2">
    <source>
        <dbReference type="ARBA" id="ARBA00000909"/>
    </source>
</evidence>
<dbReference type="InterPro" id="IPR030677">
    <property type="entry name" value="Nnr"/>
</dbReference>